<dbReference type="InterPro" id="IPR057154">
    <property type="entry name" value="DUF7832"/>
</dbReference>
<keyword evidence="3" id="KW-1185">Reference proteome</keyword>
<proteinExistence type="predicted"/>
<dbReference type="Proteomes" id="UP000319342">
    <property type="component" value="Chromosome"/>
</dbReference>
<feature type="domain" description="DUF7832" evidence="1">
    <location>
        <begin position="4"/>
        <end position="117"/>
    </location>
</feature>
<evidence type="ECO:0000313" key="3">
    <source>
        <dbReference type="Proteomes" id="UP000319342"/>
    </source>
</evidence>
<sequence>MTKHDDASWHYGGDFPTDLPDEAGATHIGMFVAWALLSGLASEFFQEELAAELAELRAGSTTPGAFLMAACDGKFTDDALSDEGNAFAAAYFSSDRGGYLDDYIGLVGGDHDSLYHVPDTWTTFAMLKPDLDRRLAAWRAQR</sequence>
<gene>
    <name evidence="2" type="ORF">Pla163_01940</name>
</gene>
<evidence type="ECO:0000313" key="2">
    <source>
        <dbReference type="EMBL" id="QDU83098.1"/>
    </source>
</evidence>
<name>A0A518CV78_9BACT</name>
<organism evidence="2 3">
    <name type="scientific">Rohdeia mirabilis</name>
    <dbReference type="NCBI Taxonomy" id="2528008"/>
    <lineage>
        <taxon>Bacteria</taxon>
        <taxon>Pseudomonadati</taxon>
        <taxon>Planctomycetota</taxon>
        <taxon>Planctomycetia</taxon>
        <taxon>Planctomycetia incertae sedis</taxon>
        <taxon>Rohdeia</taxon>
    </lineage>
</organism>
<dbReference type="OrthoDB" id="4827574at2"/>
<dbReference type="Pfam" id="PF25191">
    <property type="entry name" value="DUF7832"/>
    <property type="match status" value="1"/>
</dbReference>
<dbReference type="EMBL" id="CP036290">
    <property type="protein sequence ID" value="QDU83098.1"/>
    <property type="molecule type" value="Genomic_DNA"/>
</dbReference>
<dbReference type="AlphaFoldDB" id="A0A518CV78"/>
<protein>
    <recommendedName>
        <fullName evidence="1">DUF7832 domain-containing protein</fullName>
    </recommendedName>
</protein>
<accession>A0A518CV78</accession>
<reference evidence="2 3" key="1">
    <citation type="submission" date="2019-02" db="EMBL/GenBank/DDBJ databases">
        <title>Deep-cultivation of Planctomycetes and their phenomic and genomic characterization uncovers novel biology.</title>
        <authorList>
            <person name="Wiegand S."/>
            <person name="Jogler M."/>
            <person name="Boedeker C."/>
            <person name="Pinto D."/>
            <person name="Vollmers J."/>
            <person name="Rivas-Marin E."/>
            <person name="Kohn T."/>
            <person name="Peeters S.H."/>
            <person name="Heuer A."/>
            <person name="Rast P."/>
            <person name="Oberbeckmann S."/>
            <person name="Bunk B."/>
            <person name="Jeske O."/>
            <person name="Meyerdierks A."/>
            <person name="Storesund J.E."/>
            <person name="Kallscheuer N."/>
            <person name="Luecker S."/>
            <person name="Lage O.M."/>
            <person name="Pohl T."/>
            <person name="Merkel B.J."/>
            <person name="Hornburger P."/>
            <person name="Mueller R.-W."/>
            <person name="Bruemmer F."/>
            <person name="Labrenz M."/>
            <person name="Spormann A.M."/>
            <person name="Op den Camp H."/>
            <person name="Overmann J."/>
            <person name="Amann R."/>
            <person name="Jetten M.S.M."/>
            <person name="Mascher T."/>
            <person name="Medema M.H."/>
            <person name="Devos D.P."/>
            <person name="Kaster A.-K."/>
            <person name="Ovreas L."/>
            <person name="Rohde M."/>
            <person name="Galperin M.Y."/>
            <person name="Jogler C."/>
        </authorList>
    </citation>
    <scope>NUCLEOTIDE SEQUENCE [LARGE SCALE GENOMIC DNA]</scope>
    <source>
        <strain evidence="2 3">Pla163</strain>
    </source>
</reference>
<dbReference type="RefSeq" id="WP_145182198.1">
    <property type="nucleotide sequence ID" value="NZ_CP036290.1"/>
</dbReference>
<evidence type="ECO:0000259" key="1">
    <source>
        <dbReference type="Pfam" id="PF25191"/>
    </source>
</evidence>